<dbReference type="Gene3D" id="3.40.50.10190">
    <property type="entry name" value="BRCT domain"/>
    <property type="match status" value="1"/>
</dbReference>
<gene>
    <name evidence="3" type="ORF">R8Z52_12550</name>
</gene>
<dbReference type="InterPro" id="IPR036420">
    <property type="entry name" value="BRCT_dom_sf"/>
</dbReference>
<dbReference type="InterPro" id="IPR001357">
    <property type="entry name" value="BRCT_dom"/>
</dbReference>
<evidence type="ECO:0000259" key="2">
    <source>
        <dbReference type="PROSITE" id="PS50172"/>
    </source>
</evidence>
<sequence length="191" mass="21263">MTVFELLGISQGDAIIADNPWSDYGEREMIPLALSKNGISIRAIDTRYGDIRYISSEWAITMQNGDKVYLKDIPYISEKLDEWNKDKSEAKEQQKLAQKQIKEAEIERELASLDELLSALKLENVKVAITGTLPAPRAKVKELLEEKGATVLGGVSKKLDLLIMGDTGKFEITSKMQKAHELGVKIVTVAQ</sequence>
<name>A0ABZ0Q932_9VIBR</name>
<evidence type="ECO:0000256" key="1">
    <source>
        <dbReference type="SAM" id="Coils"/>
    </source>
</evidence>
<reference evidence="3 4" key="1">
    <citation type="submission" date="2023-11" db="EMBL/GenBank/DDBJ databases">
        <title>Plant-associative lifestyle of Vibrio porteresiae and its evolutionary dynamics.</title>
        <authorList>
            <person name="Rameshkumar N."/>
            <person name="Kirti K."/>
        </authorList>
    </citation>
    <scope>NUCLEOTIDE SEQUENCE [LARGE SCALE GENOMIC DNA]</scope>
    <source>
        <strain evidence="3 4">MSSRF30</strain>
    </source>
</reference>
<keyword evidence="1" id="KW-0175">Coiled coil</keyword>
<dbReference type="Proteomes" id="UP001304071">
    <property type="component" value="Chromosome 1"/>
</dbReference>
<feature type="coiled-coil region" evidence="1">
    <location>
        <begin position="80"/>
        <end position="123"/>
    </location>
</feature>
<accession>A0ABZ0Q932</accession>
<dbReference type="RefSeq" id="WP_261892764.1">
    <property type="nucleotide sequence ID" value="NZ_AP024895.1"/>
</dbReference>
<dbReference type="EMBL" id="CP138203">
    <property type="protein sequence ID" value="WPC72954.1"/>
    <property type="molecule type" value="Genomic_DNA"/>
</dbReference>
<feature type="domain" description="BRCT" evidence="2">
    <location>
        <begin position="122"/>
        <end position="191"/>
    </location>
</feature>
<dbReference type="CDD" id="cd17748">
    <property type="entry name" value="BRCT_DNA_ligase_like"/>
    <property type="match status" value="1"/>
</dbReference>
<protein>
    <submittedName>
        <fullName evidence="3">BRCT domain-containing protein</fullName>
    </submittedName>
</protein>
<evidence type="ECO:0000313" key="4">
    <source>
        <dbReference type="Proteomes" id="UP001304071"/>
    </source>
</evidence>
<keyword evidence="4" id="KW-1185">Reference proteome</keyword>
<dbReference type="Pfam" id="PF00533">
    <property type="entry name" value="BRCT"/>
    <property type="match status" value="1"/>
</dbReference>
<dbReference type="PROSITE" id="PS50172">
    <property type="entry name" value="BRCT"/>
    <property type="match status" value="1"/>
</dbReference>
<proteinExistence type="predicted"/>
<organism evidence="3 4">
    <name type="scientific">Vibrio porteresiae DSM 19223</name>
    <dbReference type="NCBI Taxonomy" id="1123496"/>
    <lineage>
        <taxon>Bacteria</taxon>
        <taxon>Pseudomonadati</taxon>
        <taxon>Pseudomonadota</taxon>
        <taxon>Gammaproteobacteria</taxon>
        <taxon>Vibrionales</taxon>
        <taxon>Vibrionaceae</taxon>
        <taxon>Vibrio</taxon>
    </lineage>
</organism>
<dbReference type="SUPFAM" id="SSF52113">
    <property type="entry name" value="BRCT domain"/>
    <property type="match status" value="1"/>
</dbReference>
<evidence type="ECO:0000313" key="3">
    <source>
        <dbReference type="EMBL" id="WPC72954.1"/>
    </source>
</evidence>